<feature type="compositionally biased region" description="Basic and acidic residues" evidence="1">
    <location>
        <begin position="111"/>
        <end position="126"/>
    </location>
</feature>
<feature type="region of interest" description="Disordered" evidence="1">
    <location>
        <begin position="268"/>
        <end position="309"/>
    </location>
</feature>
<dbReference type="EMBL" id="JASAOK010000037">
    <property type="protein sequence ID" value="KAK6218064.1"/>
    <property type="molecule type" value="Genomic_DNA"/>
</dbReference>
<feature type="compositionally biased region" description="Basic residues" evidence="1">
    <location>
        <begin position="63"/>
        <end position="75"/>
    </location>
</feature>
<gene>
    <name evidence="2" type="ORF">QIS74_06610</name>
</gene>
<organism evidence="2 3">
    <name type="scientific">Colletotrichum tabaci</name>
    <dbReference type="NCBI Taxonomy" id="1209068"/>
    <lineage>
        <taxon>Eukaryota</taxon>
        <taxon>Fungi</taxon>
        <taxon>Dikarya</taxon>
        <taxon>Ascomycota</taxon>
        <taxon>Pezizomycotina</taxon>
        <taxon>Sordariomycetes</taxon>
        <taxon>Hypocreomycetidae</taxon>
        <taxon>Glomerellales</taxon>
        <taxon>Glomerellaceae</taxon>
        <taxon>Colletotrichum</taxon>
        <taxon>Colletotrichum destructivum species complex</taxon>
    </lineage>
</organism>
<feature type="compositionally biased region" description="Polar residues" evidence="1">
    <location>
        <begin position="181"/>
        <end position="192"/>
    </location>
</feature>
<reference evidence="2 3" key="1">
    <citation type="submission" date="2023-04" db="EMBL/GenBank/DDBJ databases">
        <title>Colletotrichum tabacum stain YC1 causing leaf anthracnose on Nicotiana tabacum(L.) cv.</title>
        <authorList>
            <person name="Ji Z."/>
            <person name="Wang M."/>
            <person name="Zhang J."/>
            <person name="Wang N."/>
            <person name="Zhou Z."/>
        </authorList>
    </citation>
    <scope>NUCLEOTIDE SEQUENCE [LARGE SCALE GENOMIC DNA]</scope>
    <source>
        <strain evidence="2 3">YC1</strain>
    </source>
</reference>
<feature type="compositionally biased region" description="Polar residues" evidence="1">
    <location>
        <begin position="270"/>
        <end position="287"/>
    </location>
</feature>
<protein>
    <submittedName>
        <fullName evidence="2">Uncharacterized protein</fullName>
    </submittedName>
</protein>
<keyword evidence="3" id="KW-1185">Reference proteome</keyword>
<evidence type="ECO:0000313" key="3">
    <source>
        <dbReference type="Proteomes" id="UP001327957"/>
    </source>
</evidence>
<feature type="compositionally biased region" description="Polar residues" evidence="1">
    <location>
        <begin position="161"/>
        <end position="171"/>
    </location>
</feature>
<dbReference type="AlphaFoldDB" id="A0AAV9TDV6"/>
<evidence type="ECO:0000256" key="1">
    <source>
        <dbReference type="SAM" id="MobiDB-lite"/>
    </source>
</evidence>
<dbReference type="Proteomes" id="UP001327957">
    <property type="component" value="Unassembled WGS sequence"/>
</dbReference>
<feature type="region of interest" description="Disordered" evidence="1">
    <location>
        <begin position="321"/>
        <end position="345"/>
    </location>
</feature>
<name>A0AAV9TDV6_9PEZI</name>
<comment type="caution">
    <text evidence="2">The sequence shown here is derived from an EMBL/GenBank/DDBJ whole genome shotgun (WGS) entry which is preliminary data.</text>
</comment>
<accession>A0AAV9TDV6</accession>
<feature type="region of interest" description="Disordered" evidence="1">
    <location>
        <begin position="36"/>
        <end position="234"/>
    </location>
</feature>
<evidence type="ECO:0000313" key="2">
    <source>
        <dbReference type="EMBL" id="KAK6218064.1"/>
    </source>
</evidence>
<feature type="compositionally biased region" description="Basic and acidic residues" evidence="1">
    <location>
        <begin position="205"/>
        <end position="214"/>
    </location>
</feature>
<feature type="compositionally biased region" description="Basic and acidic residues" evidence="1">
    <location>
        <begin position="335"/>
        <end position="345"/>
    </location>
</feature>
<sequence>MELTRPPYGAAVAGTYWRVTQTNHHKESLWVETTAHHPSLPARHGREPTTPRPRQQTAPLIILRRRSPRRRRGPRAKPNGSPSPANPLPLNGGIASIGDGGKVVPKPKGQGPEDRHHRPEVADGRRRSTSSSVPEAPRSPQSAHPKLRSASPRRPSSNSPVQTTSPLSIDASNGRRDRSMAASNASPSTFATAKNFDGRRRRLEKKVDDDRGTSEIDGNVIHSSSSESKRATRGVRDRLREVYGIVAGADMPVAIPSAMGVVTKKPGIPSTPTGMRTDPSMPSLTSASRSRRRRPTGFGCTDGKDHAAGAVTKSNADAALERLPSTHNPGIRMEGFGRPDSTRRS</sequence>
<feature type="compositionally biased region" description="Low complexity" evidence="1">
    <location>
        <begin position="148"/>
        <end position="160"/>
    </location>
</feature>
<proteinExistence type="predicted"/>